<dbReference type="InterPro" id="IPR036390">
    <property type="entry name" value="WH_DNA-bd_sf"/>
</dbReference>
<proteinExistence type="predicted"/>
<dbReference type="OrthoDB" id="162531at2"/>
<dbReference type="InterPro" id="IPR000835">
    <property type="entry name" value="HTH_MarR-typ"/>
</dbReference>
<dbReference type="PROSITE" id="PS50995">
    <property type="entry name" value="HTH_MARR_2"/>
    <property type="match status" value="1"/>
</dbReference>
<dbReference type="EMBL" id="JPXF01000001">
    <property type="protein sequence ID" value="KGJ82868.1"/>
    <property type="molecule type" value="Genomic_DNA"/>
</dbReference>
<comment type="caution">
    <text evidence="2">The sequence shown here is derived from an EMBL/GenBank/DDBJ whole genome shotgun (WGS) entry which is preliminary data.</text>
</comment>
<organism evidence="2 3">
    <name type="scientific">Cryobacterium roopkundense</name>
    <dbReference type="NCBI Taxonomy" id="1001240"/>
    <lineage>
        <taxon>Bacteria</taxon>
        <taxon>Bacillati</taxon>
        <taxon>Actinomycetota</taxon>
        <taxon>Actinomycetes</taxon>
        <taxon>Micrococcales</taxon>
        <taxon>Microbacteriaceae</taxon>
        <taxon>Cryobacterium</taxon>
    </lineage>
</organism>
<dbReference type="GO" id="GO:0006950">
    <property type="term" value="P:response to stress"/>
    <property type="evidence" value="ECO:0007669"/>
    <property type="project" value="TreeGrafter"/>
</dbReference>
<evidence type="ECO:0000259" key="1">
    <source>
        <dbReference type="PROSITE" id="PS50995"/>
    </source>
</evidence>
<sequence length="171" mass="18763">MSEKDSHSTSRGLYWYRTDDRTASSVSVLESLRRFRAADSVMRRHTQAAMSMNETDLMALRHLIRSEAKGIPVSPKDLSAFLNVSSAATAKLLSRLGKSGHVRREPHPSDRRAQVIFATAEAHRGVRSTLGPAHARMLAVAESLDAEQQQAVVFFLDAMSSAVVTSDDAPE</sequence>
<evidence type="ECO:0000313" key="3">
    <source>
        <dbReference type="Proteomes" id="UP000029864"/>
    </source>
</evidence>
<dbReference type="eggNOG" id="COG1846">
    <property type="taxonomic scope" value="Bacteria"/>
</dbReference>
<dbReference type="InterPro" id="IPR036388">
    <property type="entry name" value="WH-like_DNA-bd_sf"/>
</dbReference>
<accession>A0A099JZQ1</accession>
<protein>
    <recommendedName>
        <fullName evidence="1">HTH marR-type domain-containing protein</fullName>
    </recommendedName>
</protein>
<gene>
    <name evidence="2" type="ORF">GY21_00565</name>
</gene>
<reference evidence="2 3" key="1">
    <citation type="submission" date="2014-08" db="EMBL/GenBank/DDBJ databases">
        <authorList>
            <person name="Sisinthy S."/>
        </authorList>
    </citation>
    <scope>NUCLEOTIDE SEQUENCE [LARGE SCALE GENOMIC DNA]</scope>
    <source>
        <strain evidence="2 3">RuG17</strain>
    </source>
</reference>
<dbReference type="STRING" id="1001240.GY21_00565"/>
<dbReference type="GO" id="GO:0003700">
    <property type="term" value="F:DNA-binding transcription factor activity"/>
    <property type="evidence" value="ECO:0007669"/>
    <property type="project" value="InterPro"/>
</dbReference>
<dbReference type="SMART" id="SM00347">
    <property type="entry name" value="HTH_MARR"/>
    <property type="match status" value="1"/>
</dbReference>
<evidence type="ECO:0000313" key="2">
    <source>
        <dbReference type="EMBL" id="KGJ82868.1"/>
    </source>
</evidence>
<dbReference type="Pfam" id="PF12802">
    <property type="entry name" value="MarR_2"/>
    <property type="match status" value="1"/>
</dbReference>
<dbReference type="Gene3D" id="1.10.10.10">
    <property type="entry name" value="Winged helix-like DNA-binding domain superfamily/Winged helix DNA-binding domain"/>
    <property type="match status" value="1"/>
</dbReference>
<dbReference type="PANTHER" id="PTHR33164:SF43">
    <property type="entry name" value="HTH-TYPE TRANSCRIPTIONAL REPRESSOR YETL"/>
    <property type="match status" value="1"/>
</dbReference>
<feature type="domain" description="HTH marR-type" evidence="1">
    <location>
        <begin position="25"/>
        <end position="161"/>
    </location>
</feature>
<dbReference type="PANTHER" id="PTHR33164">
    <property type="entry name" value="TRANSCRIPTIONAL REGULATOR, MARR FAMILY"/>
    <property type="match status" value="1"/>
</dbReference>
<dbReference type="SUPFAM" id="SSF46785">
    <property type="entry name" value="Winged helix' DNA-binding domain"/>
    <property type="match status" value="1"/>
</dbReference>
<keyword evidence="3" id="KW-1185">Reference proteome</keyword>
<dbReference type="AlphaFoldDB" id="A0A099JZQ1"/>
<name>A0A099JZQ1_9MICO</name>
<dbReference type="Proteomes" id="UP000029864">
    <property type="component" value="Unassembled WGS sequence"/>
</dbReference>
<dbReference type="InterPro" id="IPR039422">
    <property type="entry name" value="MarR/SlyA-like"/>
</dbReference>